<dbReference type="InterPro" id="IPR052639">
    <property type="entry name" value="TRAIP_ubiq-protein_ligase"/>
</dbReference>
<keyword evidence="2" id="KW-0479">Metal-binding</keyword>
<dbReference type="Pfam" id="PF12678">
    <property type="entry name" value="zf-rbx1"/>
    <property type="match status" value="1"/>
</dbReference>
<evidence type="ECO:0000256" key="6">
    <source>
        <dbReference type="PROSITE-ProRule" id="PRU00175"/>
    </source>
</evidence>
<feature type="domain" description="RING-type" evidence="8">
    <location>
        <begin position="3"/>
        <end position="57"/>
    </location>
</feature>
<accession>A0A9W8GHD4</accession>
<organism evidence="9 10">
    <name type="scientific">Coemansia spiralis</name>
    <dbReference type="NCBI Taxonomy" id="417178"/>
    <lineage>
        <taxon>Eukaryota</taxon>
        <taxon>Fungi</taxon>
        <taxon>Fungi incertae sedis</taxon>
        <taxon>Zoopagomycota</taxon>
        <taxon>Kickxellomycotina</taxon>
        <taxon>Kickxellomycetes</taxon>
        <taxon>Kickxellales</taxon>
        <taxon>Kickxellaceae</taxon>
        <taxon>Coemansia</taxon>
    </lineage>
</organism>
<dbReference type="GO" id="GO:0005634">
    <property type="term" value="C:nucleus"/>
    <property type="evidence" value="ECO:0007669"/>
    <property type="project" value="TreeGrafter"/>
</dbReference>
<dbReference type="InterPro" id="IPR013083">
    <property type="entry name" value="Znf_RING/FYVE/PHD"/>
</dbReference>
<comment type="pathway">
    <text evidence="1">Protein modification; protein ubiquitination.</text>
</comment>
<dbReference type="GO" id="GO:0031297">
    <property type="term" value="P:replication fork processing"/>
    <property type="evidence" value="ECO:0007669"/>
    <property type="project" value="TreeGrafter"/>
</dbReference>
<evidence type="ECO:0000313" key="9">
    <source>
        <dbReference type="EMBL" id="KAJ2688458.1"/>
    </source>
</evidence>
<dbReference type="PANTHER" id="PTHR46569:SF1">
    <property type="entry name" value="E3 UBIQUITIN-PROTEIN LIGASE RFWD3-RELATED"/>
    <property type="match status" value="1"/>
</dbReference>
<gene>
    <name evidence="9" type="ORF">IWW39_002224</name>
</gene>
<evidence type="ECO:0000256" key="7">
    <source>
        <dbReference type="SAM" id="Coils"/>
    </source>
</evidence>
<evidence type="ECO:0000313" key="10">
    <source>
        <dbReference type="Proteomes" id="UP001151516"/>
    </source>
</evidence>
<protein>
    <recommendedName>
        <fullName evidence="8">RING-type domain-containing protein</fullName>
    </recommendedName>
</protein>
<dbReference type="InterPro" id="IPR001841">
    <property type="entry name" value="Znf_RING"/>
</dbReference>
<dbReference type="InterPro" id="IPR024766">
    <property type="entry name" value="Znf_RING_H2"/>
</dbReference>
<dbReference type="GO" id="GO:0061630">
    <property type="term" value="F:ubiquitin protein ligase activity"/>
    <property type="evidence" value="ECO:0007669"/>
    <property type="project" value="TreeGrafter"/>
</dbReference>
<dbReference type="GO" id="GO:0008270">
    <property type="term" value="F:zinc ion binding"/>
    <property type="evidence" value="ECO:0007669"/>
    <property type="project" value="UniProtKB-KW"/>
</dbReference>
<evidence type="ECO:0000256" key="1">
    <source>
        <dbReference type="ARBA" id="ARBA00004906"/>
    </source>
</evidence>
<dbReference type="SUPFAM" id="SSF57850">
    <property type="entry name" value="RING/U-box"/>
    <property type="match status" value="1"/>
</dbReference>
<comment type="caution">
    <text evidence="9">The sequence shown here is derived from an EMBL/GenBank/DDBJ whole genome shotgun (WGS) entry which is preliminary data.</text>
</comment>
<dbReference type="SMART" id="SM00184">
    <property type="entry name" value="RING"/>
    <property type="match status" value="1"/>
</dbReference>
<dbReference type="PANTHER" id="PTHR46569">
    <property type="entry name" value="E3 UBIQUITIN-PROTEIN LIGASE TRAIP"/>
    <property type="match status" value="1"/>
</dbReference>
<evidence type="ECO:0000259" key="8">
    <source>
        <dbReference type="PROSITE" id="PS50089"/>
    </source>
</evidence>
<evidence type="ECO:0000256" key="4">
    <source>
        <dbReference type="ARBA" id="ARBA00022786"/>
    </source>
</evidence>
<sequence>MVCILCYDFLFGSLVRDAPSTSKIRRVAALSCGHTFHLECITTCLNNSLNTNCPVCNAAHAGSILTLHIECDRDHIASDKHTYGNPLREAQLLCNSSLDSAEQQEARCKVLEAKMAALQMELDEKAKPLKEIKAKLAGLYKKIAFLESQENELSTLADRHKVNIQGLQGALELKNQTIARLKKKIGEQEAETVE</sequence>
<dbReference type="OrthoDB" id="8062037at2759"/>
<keyword evidence="5" id="KW-0862">Zinc</keyword>
<dbReference type="EMBL" id="JANBTX010000046">
    <property type="protein sequence ID" value="KAJ2688458.1"/>
    <property type="molecule type" value="Genomic_DNA"/>
</dbReference>
<feature type="coiled-coil region" evidence="7">
    <location>
        <begin position="101"/>
        <end position="191"/>
    </location>
</feature>
<evidence type="ECO:0000256" key="2">
    <source>
        <dbReference type="ARBA" id="ARBA00022723"/>
    </source>
</evidence>
<dbReference type="GO" id="GO:0090734">
    <property type="term" value="C:site of DNA damage"/>
    <property type="evidence" value="ECO:0007669"/>
    <property type="project" value="TreeGrafter"/>
</dbReference>
<evidence type="ECO:0000256" key="3">
    <source>
        <dbReference type="ARBA" id="ARBA00022771"/>
    </source>
</evidence>
<keyword evidence="3 6" id="KW-0863">Zinc-finger</keyword>
<evidence type="ECO:0000256" key="5">
    <source>
        <dbReference type="ARBA" id="ARBA00022833"/>
    </source>
</evidence>
<dbReference type="PROSITE" id="PS50089">
    <property type="entry name" value="ZF_RING_2"/>
    <property type="match status" value="1"/>
</dbReference>
<keyword evidence="4" id="KW-0833">Ubl conjugation pathway</keyword>
<dbReference type="GO" id="GO:0016567">
    <property type="term" value="P:protein ubiquitination"/>
    <property type="evidence" value="ECO:0007669"/>
    <property type="project" value="TreeGrafter"/>
</dbReference>
<reference evidence="9" key="1">
    <citation type="submission" date="2022-07" db="EMBL/GenBank/DDBJ databases">
        <title>Phylogenomic reconstructions and comparative analyses of Kickxellomycotina fungi.</title>
        <authorList>
            <person name="Reynolds N.K."/>
            <person name="Stajich J.E."/>
            <person name="Barry K."/>
            <person name="Grigoriev I.V."/>
            <person name="Crous P."/>
            <person name="Smith M.E."/>
        </authorList>
    </citation>
    <scope>NUCLEOTIDE SEQUENCE</scope>
    <source>
        <strain evidence="9">CBS 109367</strain>
    </source>
</reference>
<keyword evidence="7" id="KW-0175">Coiled coil</keyword>
<keyword evidence="10" id="KW-1185">Reference proteome</keyword>
<dbReference type="AlphaFoldDB" id="A0A9W8GHD4"/>
<name>A0A9W8GHD4_9FUNG</name>
<dbReference type="Gene3D" id="3.30.40.10">
    <property type="entry name" value="Zinc/RING finger domain, C3HC4 (zinc finger)"/>
    <property type="match status" value="1"/>
</dbReference>
<dbReference type="Proteomes" id="UP001151516">
    <property type="component" value="Unassembled WGS sequence"/>
</dbReference>
<proteinExistence type="predicted"/>